<dbReference type="Gene3D" id="3.30.70.270">
    <property type="match status" value="1"/>
</dbReference>
<dbReference type="SUPFAM" id="SSF55073">
    <property type="entry name" value="Nucleotide cyclase"/>
    <property type="match status" value="1"/>
</dbReference>
<dbReference type="NCBIfam" id="TIGR00254">
    <property type="entry name" value="GGDEF"/>
    <property type="match status" value="1"/>
</dbReference>
<dbReference type="GO" id="GO:0005886">
    <property type="term" value="C:plasma membrane"/>
    <property type="evidence" value="ECO:0007669"/>
    <property type="project" value="TreeGrafter"/>
</dbReference>
<dbReference type="GO" id="GO:0043709">
    <property type="term" value="P:cell adhesion involved in single-species biofilm formation"/>
    <property type="evidence" value="ECO:0007669"/>
    <property type="project" value="TreeGrafter"/>
</dbReference>
<proteinExistence type="predicted"/>
<dbReference type="GO" id="GO:0052621">
    <property type="term" value="F:diguanylate cyclase activity"/>
    <property type="evidence" value="ECO:0007669"/>
    <property type="project" value="TreeGrafter"/>
</dbReference>
<dbReference type="Proteomes" id="UP000717364">
    <property type="component" value="Unassembled WGS sequence"/>
</dbReference>
<dbReference type="InterPro" id="IPR000160">
    <property type="entry name" value="GGDEF_dom"/>
</dbReference>
<dbReference type="InterPro" id="IPR029787">
    <property type="entry name" value="Nucleotide_cyclase"/>
</dbReference>
<name>A0A947DCK2_9CYAN</name>
<reference evidence="3" key="2">
    <citation type="journal article" date="2021" name="Mar. Drugs">
        <title>Genome Reduction and Secondary Metabolism of the Marine Sponge-Associated Cyanobacterium Leptothoe.</title>
        <authorList>
            <person name="Konstantinou D."/>
            <person name="Popin R.V."/>
            <person name="Fewer D.P."/>
            <person name="Sivonen K."/>
            <person name="Gkelis S."/>
        </authorList>
    </citation>
    <scope>NUCLEOTIDE SEQUENCE</scope>
    <source>
        <strain evidence="3">TAU-MAC 1115</strain>
    </source>
</reference>
<organism evidence="3 4">
    <name type="scientific">Leptothoe spongobia TAU-MAC 1115</name>
    <dbReference type="NCBI Taxonomy" id="1967444"/>
    <lineage>
        <taxon>Bacteria</taxon>
        <taxon>Bacillati</taxon>
        <taxon>Cyanobacteriota</taxon>
        <taxon>Cyanophyceae</taxon>
        <taxon>Nodosilineales</taxon>
        <taxon>Cymatolegaceae</taxon>
        <taxon>Leptothoe</taxon>
        <taxon>Leptothoe spongobia</taxon>
    </lineage>
</organism>
<dbReference type="PANTHER" id="PTHR45138">
    <property type="entry name" value="REGULATORY COMPONENTS OF SENSORY TRANSDUCTION SYSTEM"/>
    <property type="match status" value="1"/>
</dbReference>
<keyword evidence="1" id="KW-0812">Transmembrane</keyword>
<dbReference type="Pfam" id="PF00990">
    <property type="entry name" value="GGDEF"/>
    <property type="match status" value="1"/>
</dbReference>
<reference evidence="3" key="1">
    <citation type="submission" date="2020-11" db="EMBL/GenBank/DDBJ databases">
        <authorList>
            <person name="Konstantinou D."/>
            <person name="Gkelis S."/>
            <person name="Popin R."/>
            <person name="Fewer D."/>
            <person name="Sivonen K."/>
        </authorList>
    </citation>
    <scope>NUCLEOTIDE SEQUENCE</scope>
    <source>
        <strain evidence="3">TAU-MAC 1115</strain>
    </source>
</reference>
<evidence type="ECO:0000313" key="4">
    <source>
        <dbReference type="Proteomes" id="UP000717364"/>
    </source>
</evidence>
<sequence>MGKTEQLPVGFMFTLQCVFYAVVSQRWIQLESRISAIIAGLAIGYILLEWFPAVSYEYMACGQQIYWLLTLTLSLYLGLKQLFPGQFSYGMLHQSIGTQNIQLKRTNQRLCQLLQEQTMLEQSLKEENQMLYKLANTDELTQVQNRRFFSQQLHHEWQQLQQKGRPLSVILFDVDYFKRYNDCYGHLAGDDCLQKIAQAANDSLQDSTDFVARYGGEEFAVVLPNTNEQEAVAIAQNIQQAIQALAISHAQSDASSMVSISLGIASMVPTLDTSSNRLVDLADQALYAAKRQGRDRYVLA</sequence>
<dbReference type="InterPro" id="IPR050469">
    <property type="entry name" value="Diguanylate_Cyclase"/>
</dbReference>
<dbReference type="PROSITE" id="PS50887">
    <property type="entry name" value="GGDEF"/>
    <property type="match status" value="1"/>
</dbReference>
<comment type="caution">
    <text evidence="3">The sequence shown here is derived from an EMBL/GenBank/DDBJ whole genome shotgun (WGS) entry which is preliminary data.</text>
</comment>
<gene>
    <name evidence="3" type="ORF">IXB50_01070</name>
</gene>
<keyword evidence="4" id="KW-1185">Reference proteome</keyword>
<dbReference type="GO" id="GO:1902201">
    <property type="term" value="P:negative regulation of bacterial-type flagellum-dependent cell motility"/>
    <property type="evidence" value="ECO:0007669"/>
    <property type="project" value="TreeGrafter"/>
</dbReference>
<dbReference type="InterPro" id="IPR043128">
    <property type="entry name" value="Rev_trsase/Diguanyl_cyclase"/>
</dbReference>
<dbReference type="CDD" id="cd01949">
    <property type="entry name" value="GGDEF"/>
    <property type="match status" value="1"/>
</dbReference>
<dbReference type="EMBL" id="JADOES010000002">
    <property type="protein sequence ID" value="MBT9314014.1"/>
    <property type="molecule type" value="Genomic_DNA"/>
</dbReference>
<evidence type="ECO:0000256" key="1">
    <source>
        <dbReference type="SAM" id="Phobius"/>
    </source>
</evidence>
<feature type="domain" description="GGDEF" evidence="2">
    <location>
        <begin position="165"/>
        <end position="300"/>
    </location>
</feature>
<accession>A0A947DCK2</accession>
<feature type="transmembrane region" description="Helical" evidence="1">
    <location>
        <begin position="35"/>
        <end position="53"/>
    </location>
</feature>
<protein>
    <submittedName>
        <fullName evidence="3">GGDEF domain-containing protein</fullName>
    </submittedName>
</protein>
<keyword evidence="1" id="KW-1133">Transmembrane helix</keyword>
<dbReference type="SMART" id="SM00267">
    <property type="entry name" value="GGDEF"/>
    <property type="match status" value="1"/>
</dbReference>
<keyword evidence="1" id="KW-0472">Membrane</keyword>
<dbReference type="PANTHER" id="PTHR45138:SF9">
    <property type="entry name" value="DIGUANYLATE CYCLASE DGCM-RELATED"/>
    <property type="match status" value="1"/>
</dbReference>
<feature type="transmembrane region" description="Helical" evidence="1">
    <location>
        <begin position="65"/>
        <end position="83"/>
    </location>
</feature>
<evidence type="ECO:0000313" key="3">
    <source>
        <dbReference type="EMBL" id="MBT9314014.1"/>
    </source>
</evidence>
<dbReference type="FunFam" id="3.30.70.270:FF:000001">
    <property type="entry name" value="Diguanylate cyclase domain protein"/>
    <property type="match status" value="1"/>
</dbReference>
<feature type="transmembrane region" description="Helical" evidence="1">
    <location>
        <begin position="6"/>
        <end position="23"/>
    </location>
</feature>
<evidence type="ECO:0000259" key="2">
    <source>
        <dbReference type="PROSITE" id="PS50887"/>
    </source>
</evidence>
<dbReference type="AlphaFoldDB" id="A0A947DCK2"/>